<reference evidence="3" key="1">
    <citation type="submission" date="2025-08" db="UniProtKB">
        <authorList>
            <consortium name="RefSeq"/>
        </authorList>
    </citation>
    <scope>IDENTIFICATION</scope>
    <source>
        <strain evidence="3">Aabys</strain>
        <tissue evidence="3">Whole body</tissue>
    </source>
</reference>
<accession>A0A9J7CYQ0</accession>
<dbReference type="VEuPathDB" id="VectorBase:MDOMA2_000935"/>
<proteinExistence type="predicted"/>
<keyword evidence="2" id="KW-1185">Reference proteome</keyword>
<feature type="transmembrane region" description="Helical" evidence="1">
    <location>
        <begin position="177"/>
        <end position="199"/>
    </location>
</feature>
<feature type="transmembrane region" description="Helical" evidence="1">
    <location>
        <begin position="135"/>
        <end position="157"/>
    </location>
</feature>
<evidence type="ECO:0000313" key="2">
    <source>
        <dbReference type="Proteomes" id="UP001652621"/>
    </source>
</evidence>
<name>A0A9J7CYQ0_MUSDO</name>
<protein>
    <submittedName>
        <fullName evidence="3">Odorant receptor 74a-like</fullName>
    </submittedName>
</protein>
<gene>
    <name evidence="3" type="primary">LOC101895328</name>
</gene>
<organism evidence="2 3">
    <name type="scientific">Musca domestica</name>
    <name type="common">House fly</name>
    <dbReference type="NCBI Taxonomy" id="7370"/>
    <lineage>
        <taxon>Eukaryota</taxon>
        <taxon>Metazoa</taxon>
        <taxon>Ecdysozoa</taxon>
        <taxon>Arthropoda</taxon>
        <taxon>Hexapoda</taxon>
        <taxon>Insecta</taxon>
        <taxon>Pterygota</taxon>
        <taxon>Neoptera</taxon>
        <taxon>Endopterygota</taxon>
        <taxon>Diptera</taxon>
        <taxon>Brachycera</taxon>
        <taxon>Muscomorpha</taxon>
        <taxon>Muscoidea</taxon>
        <taxon>Muscidae</taxon>
        <taxon>Musca</taxon>
    </lineage>
</organism>
<feature type="transmembrane region" description="Helical" evidence="1">
    <location>
        <begin position="269"/>
        <end position="292"/>
    </location>
</feature>
<keyword evidence="1" id="KW-0812">Transmembrane</keyword>
<keyword evidence="1" id="KW-1133">Transmembrane helix</keyword>
<dbReference type="OrthoDB" id="7845758at2759"/>
<dbReference type="eggNOG" id="ENOG502T9IC">
    <property type="taxonomic scope" value="Eukaryota"/>
</dbReference>
<dbReference type="Proteomes" id="UP001652621">
    <property type="component" value="Unplaced"/>
</dbReference>
<dbReference type="GeneID" id="101895328"/>
<dbReference type="VEuPathDB" id="VectorBase:MDOA002736"/>
<dbReference type="RefSeq" id="XP_005188534.2">
    <property type="nucleotide sequence ID" value="XM_005188477.2"/>
</dbReference>
<sequence length="381" mass="44691">MLYTPRLVNGRPVALTWPMTFYRRFNIICWPLEDNAVWWTHIFTTVIYMVSFLIFVMHNDAEVRYLRVNFHNLDDMLTGIPTYFVLIEIHIRAFTSAFEKKSFKWMLRKFYAEIFIEESLRPDIHAGNLRSYYPVLAFSILYLCALLSYIVFTIYGLAVGEKPLPYKMIPPFDYNSWYIYTPLVLSSLWVGFIVASTIVGESYALTMFVHNLDGRYQMMGERLNMGVENILKFSSNDSEAIEKFHRILIATLKENIRLNKFAQEIQREFSFRIFIIFSFLAATLCVLVFKVYTSPVNSIPYVFWTIGKVQETIAFGQIGTTIISRTDALSSMYYESKWEAVIQHSSNAKANVSFFVLCRYFKVLAHILHFSYRYVEDDSMD</sequence>
<feature type="transmembrane region" description="Helical" evidence="1">
    <location>
        <begin position="36"/>
        <end position="57"/>
    </location>
</feature>
<keyword evidence="1" id="KW-0472">Membrane</keyword>
<evidence type="ECO:0000256" key="1">
    <source>
        <dbReference type="SAM" id="Phobius"/>
    </source>
</evidence>
<evidence type="ECO:0000313" key="3">
    <source>
        <dbReference type="RefSeq" id="XP_005188534.2"/>
    </source>
</evidence>